<name>A0A9D1WG19_9FIRM</name>
<protein>
    <recommendedName>
        <fullName evidence="1">UPF0597 protein IAA45_02110</fullName>
    </recommendedName>
</protein>
<dbReference type="PANTHER" id="PTHR30501">
    <property type="entry name" value="UPF0597 PROTEIN YHAM"/>
    <property type="match status" value="1"/>
</dbReference>
<gene>
    <name evidence="3" type="ORF">IAA45_02110</name>
</gene>
<accession>A0A9D1WG19</accession>
<dbReference type="GO" id="GO:0080146">
    <property type="term" value="F:L-cysteine desulfhydrase activity"/>
    <property type="evidence" value="ECO:0007669"/>
    <property type="project" value="TreeGrafter"/>
</dbReference>
<keyword evidence="3" id="KW-0456">Lyase</keyword>
<dbReference type="AlphaFoldDB" id="A0A9D1WG19"/>
<comment type="similarity">
    <text evidence="1">Belongs to the UPF0597 family.</text>
</comment>
<sequence length="424" mass="45990">MEKKQYDSYVKLLKEELVPALGCTEPIALAYAAAKAREILGVFPDRAEVACSGNIIKNVHSVKVPNSGGLKGVEAAVILGITGGDAGKELEVLKTVTEEDRRKARELLECSYCKCILKENVANLFVEVHVFFGKEDVLVRLEDTHTNITRITRNGETVWAKPDGRQEEQEEAVQMNMRDIIAFAREVNLDEVRAVLDRQIQYNYEISEEGLNHDWGVQIGRIIEEEKKDDIQWKAIARAAAGSDARMGGCPLPVIINCGSGNQGMTCSLPVIEYARQTGKSHEQLLRALCISNLMTQHQKKYIGSLSAYCGVVCAAAGAGAGVTYLCGGTQKQIEDTVINTIANVGGMVCDGAKASCAAKVSSALQAAFLGHSMAMRGIRFEEGDGIVMDENEETVKAAGYVGRAGMQQTDVEILNLMTGKVKL</sequence>
<dbReference type="GO" id="GO:0019450">
    <property type="term" value="P:L-cysteine catabolic process to pyruvate"/>
    <property type="evidence" value="ECO:0007669"/>
    <property type="project" value="TreeGrafter"/>
</dbReference>
<evidence type="ECO:0000256" key="1">
    <source>
        <dbReference type="HAMAP-Rule" id="MF_01845"/>
    </source>
</evidence>
<evidence type="ECO:0000313" key="3">
    <source>
        <dbReference type="EMBL" id="HIX58499.1"/>
    </source>
</evidence>
<dbReference type="PANTHER" id="PTHR30501:SF2">
    <property type="entry name" value="UPF0597 PROTEIN YHAM"/>
    <property type="match status" value="1"/>
</dbReference>
<reference evidence="3" key="2">
    <citation type="submission" date="2021-04" db="EMBL/GenBank/DDBJ databases">
        <authorList>
            <person name="Gilroy R."/>
        </authorList>
    </citation>
    <scope>NUCLEOTIDE SEQUENCE</scope>
    <source>
        <strain evidence="3">ChiSjej1B19-8411</strain>
    </source>
</reference>
<evidence type="ECO:0000313" key="4">
    <source>
        <dbReference type="Proteomes" id="UP000886817"/>
    </source>
</evidence>
<dbReference type="HAMAP" id="MF_01845">
    <property type="entry name" value="UPF0597"/>
    <property type="match status" value="1"/>
</dbReference>
<dbReference type="Pfam" id="PF03313">
    <property type="entry name" value="SDH_alpha"/>
    <property type="match status" value="1"/>
</dbReference>
<dbReference type="EMBL" id="DXEX01000053">
    <property type="protein sequence ID" value="HIX58499.1"/>
    <property type="molecule type" value="Genomic_DNA"/>
</dbReference>
<comment type="caution">
    <text evidence="3">The sequence shown here is derived from an EMBL/GenBank/DDBJ whole genome shotgun (WGS) entry which is preliminary data.</text>
</comment>
<evidence type="ECO:0000259" key="2">
    <source>
        <dbReference type="Pfam" id="PF03313"/>
    </source>
</evidence>
<organism evidence="3 4">
    <name type="scientific">Candidatus Blautia gallistercoris</name>
    <dbReference type="NCBI Taxonomy" id="2838490"/>
    <lineage>
        <taxon>Bacteria</taxon>
        <taxon>Bacillati</taxon>
        <taxon>Bacillota</taxon>
        <taxon>Clostridia</taxon>
        <taxon>Lachnospirales</taxon>
        <taxon>Lachnospiraceae</taxon>
        <taxon>Blautia</taxon>
    </lineage>
</organism>
<dbReference type="PIRSF" id="PIRSF006054">
    <property type="entry name" value="UCP006054"/>
    <property type="match status" value="1"/>
</dbReference>
<dbReference type="Proteomes" id="UP000886817">
    <property type="component" value="Unassembled WGS sequence"/>
</dbReference>
<dbReference type="InterPro" id="IPR021144">
    <property type="entry name" value="UPF0597"/>
</dbReference>
<dbReference type="InterPro" id="IPR005130">
    <property type="entry name" value="Ser_deHydtase-like_asu"/>
</dbReference>
<reference evidence="3" key="1">
    <citation type="journal article" date="2021" name="PeerJ">
        <title>Extensive microbial diversity within the chicken gut microbiome revealed by metagenomics and culture.</title>
        <authorList>
            <person name="Gilroy R."/>
            <person name="Ravi A."/>
            <person name="Getino M."/>
            <person name="Pursley I."/>
            <person name="Horton D.L."/>
            <person name="Alikhan N.F."/>
            <person name="Baker D."/>
            <person name="Gharbi K."/>
            <person name="Hall N."/>
            <person name="Watson M."/>
            <person name="Adriaenssens E.M."/>
            <person name="Foster-Nyarko E."/>
            <person name="Jarju S."/>
            <person name="Secka A."/>
            <person name="Antonio M."/>
            <person name="Oren A."/>
            <person name="Chaudhuri R.R."/>
            <person name="La Ragione R."/>
            <person name="Hildebrand F."/>
            <person name="Pallen M.J."/>
        </authorList>
    </citation>
    <scope>NUCLEOTIDE SEQUENCE</scope>
    <source>
        <strain evidence="3">ChiSjej1B19-8411</strain>
    </source>
</reference>
<proteinExistence type="inferred from homology"/>
<feature type="domain" description="Serine dehydratase-like alpha subunit" evidence="2">
    <location>
        <begin position="88"/>
        <end position="416"/>
    </location>
</feature>